<accession>A0A317W4R5</accession>
<gene>
    <name evidence="1" type="ORF">BO94DRAFT_145591</name>
</gene>
<name>A0A317W4R5_9EURO</name>
<dbReference type="AlphaFoldDB" id="A0A317W4R5"/>
<evidence type="ECO:0000313" key="1">
    <source>
        <dbReference type="EMBL" id="PWY81564.1"/>
    </source>
</evidence>
<dbReference type="RefSeq" id="XP_025465632.1">
    <property type="nucleotide sequence ID" value="XM_025605760.1"/>
</dbReference>
<comment type="caution">
    <text evidence="1">The sequence shown here is derived from an EMBL/GenBank/DDBJ whole genome shotgun (WGS) entry which is preliminary data.</text>
</comment>
<dbReference type="Proteomes" id="UP000246702">
    <property type="component" value="Unassembled WGS sequence"/>
</dbReference>
<protein>
    <submittedName>
        <fullName evidence="1">Uncharacterized protein</fullName>
    </submittedName>
</protein>
<evidence type="ECO:0000313" key="2">
    <source>
        <dbReference type="Proteomes" id="UP000246702"/>
    </source>
</evidence>
<proteinExistence type="predicted"/>
<sequence length="216" mass="23909">MLDSWKANTGYVHSKVSADRAGCATLLQPLPHVKGRDSHEAYYANPQMDRQVQPSRLQPSWCSSLCSGTEYVLISQCIPLCSRSTAQSRRHGIWDRQTSACSLKGFIATSSIIYSRWFFFSSHLQKPRQISRLFHDAFVRYCDGSKHENDTSAGPSLGPSSHRVAELTTEASTRWAHGESVDGGGVHTSNGIRPVESDDTHFSLGCLHQLHQGHPA</sequence>
<dbReference type="GeneID" id="37107903"/>
<reference evidence="1 2" key="1">
    <citation type="submission" date="2016-12" db="EMBL/GenBank/DDBJ databases">
        <title>The genomes of Aspergillus section Nigri reveals drivers in fungal speciation.</title>
        <authorList>
            <consortium name="DOE Joint Genome Institute"/>
            <person name="Vesth T.C."/>
            <person name="Nybo J."/>
            <person name="Theobald S."/>
            <person name="Brandl J."/>
            <person name="Frisvad J.C."/>
            <person name="Nielsen K.F."/>
            <person name="Lyhne E.K."/>
            <person name="Kogle M.E."/>
            <person name="Kuo A."/>
            <person name="Riley R."/>
            <person name="Clum A."/>
            <person name="Nolan M."/>
            <person name="Lipzen A."/>
            <person name="Salamov A."/>
            <person name="Henrissat B."/>
            <person name="Wiebenga A."/>
            <person name="De Vries R.P."/>
            <person name="Grigoriev I.V."/>
            <person name="Mortensen U.H."/>
            <person name="Andersen M.R."/>
            <person name="Baker S.E."/>
        </authorList>
    </citation>
    <scope>NUCLEOTIDE SEQUENCE [LARGE SCALE GENOMIC DNA]</scope>
    <source>
        <strain evidence="1 2">CBS 115572</strain>
    </source>
</reference>
<organism evidence="1 2">
    <name type="scientific">Aspergillus sclerotioniger CBS 115572</name>
    <dbReference type="NCBI Taxonomy" id="1450535"/>
    <lineage>
        <taxon>Eukaryota</taxon>
        <taxon>Fungi</taxon>
        <taxon>Dikarya</taxon>
        <taxon>Ascomycota</taxon>
        <taxon>Pezizomycotina</taxon>
        <taxon>Eurotiomycetes</taxon>
        <taxon>Eurotiomycetidae</taxon>
        <taxon>Eurotiales</taxon>
        <taxon>Aspergillaceae</taxon>
        <taxon>Aspergillus</taxon>
        <taxon>Aspergillus subgen. Circumdati</taxon>
    </lineage>
</organism>
<dbReference type="EMBL" id="MSFK01000020">
    <property type="protein sequence ID" value="PWY81564.1"/>
    <property type="molecule type" value="Genomic_DNA"/>
</dbReference>
<keyword evidence="2" id="KW-1185">Reference proteome</keyword>